<proteinExistence type="predicted"/>
<dbReference type="EMBL" id="CP099799">
    <property type="protein sequence ID" value="USR99998.1"/>
    <property type="molecule type" value="Genomic_DNA"/>
</dbReference>
<accession>A0ABY5AYI0</accession>
<protein>
    <submittedName>
        <fullName evidence="7">Flagellar biosynthetic protein FliO</fullName>
    </submittedName>
</protein>
<name>A0ABY5AYI0_CLOSE</name>
<evidence type="ECO:0000256" key="3">
    <source>
        <dbReference type="ARBA" id="ARBA00022692"/>
    </source>
</evidence>
<reference evidence="7" key="1">
    <citation type="submission" date="2022-06" db="EMBL/GenBank/DDBJ databases">
        <authorList>
            <person name="Holder M.E."/>
            <person name="Ajami N.J."/>
            <person name="Petrosino J.F."/>
        </authorList>
    </citation>
    <scope>NUCLEOTIDE SEQUENCE</scope>
    <source>
        <strain evidence="7">RMA 8861</strain>
    </source>
</reference>
<gene>
    <name evidence="7" type="ORF">NH397_10880</name>
</gene>
<evidence type="ECO:0000256" key="1">
    <source>
        <dbReference type="ARBA" id="ARBA00004236"/>
    </source>
</evidence>
<dbReference type="RefSeq" id="WP_066673930.1">
    <property type="nucleotide sequence ID" value="NZ_CABMIZ010000003.1"/>
</dbReference>
<comment type="subcellular location">
    <subcellularLocation>
        <location evidence="1">Cell membrane</location>
    </subcellularLocation>
</comment>
<evidence type="ECO:0000313" key="7">
    <source>
        <dbReference type="EMBL" id="USR99998.1"/>
    </source>
</evidence>
<keyword evidence="5 6" id="KW-0472">Membrane</keyword>
<feature type="transmembrane region" description="Helical" evidence="6">
    <location>
        <begin position="6"/>
        <end position="25"/>
    </location>
</feature>
<keyword evidence="7" id="KW-0969">Cilium</keyword>
<sequence length="123" mass="14497">MEFIWMCVRLILSLVIVLGVMYLTFKVSGDRINRINRKNYIKVLERSQVSKDNFIVILKVGSKGYVMSSSNGKMEKLQDLSEEEILSIENKKLEEQNQLNEGYENIINKFKLIFNKYNKKNIR</sequence>
<keyword evidence="2" id="KW-1003">Cell membrane</keyword>
<keyword evidence="7" id="KW-0966">Cell projection</keyword>
<evidence type="ECO:0000256" key="4">
    <source>
        <dbReference type="ARBA" id="ARBA00022989"/>
    </source>
</evidence>
<dbReference type="InterPro" id="IPR022781">
    <property type="entry name" value="Flagellar_biosynth_FliO"/>
</dbReference>
<evidence type="ECO:0000313" key="8">
    <source>
        <dbReference type="Proteomes" id="UP001055437"/>
    </source>
</evidence>
<evidence type="ECO:0000256" key="5">
    <source>
        <dbReference type="ARBA" id="ARBA00023136"/>
    </source>
</evidence>
<keyword evidence="4 6" id="KW-1133">Transmembrane helix</keyword>
<dbReference type="GeneID" id="303559558"/>
<keyword evidence="3 6" id="KW-0812">Transmembrane</keyword>
<evidence type="ECO:0000256" key="2">
    <source>
        <dbReference type="ARBA" id="ARBA00022475"/>
    </source>
</evidence>
<dbReference type="Pfam" id="PF04347">
    <property type="entry name" value="FliO"/>
    <property type="match status" value="1"/>
</dbReference>
<keyword evidence="8" id="KW-1185">Reference proteome</keyword>
<organism evidence="7 8">
    <name type="scientific">Clostridium septicum</name>
    <dbReference type="NCBI Taxonomy" id="1504"/>
    <lineage>
        <taxon>Bacteria</taxon>
        <taxon>Bacillati</taxon>
        <taxon>Bacillota</taxon>
        <taxon>Clostridia</taxon>
        <taxon>Eubacteriales</taxon>
        <taxon>Clostridiaceae</taxon>
        <taxon>Clostridium</taxon>
    </lineage>
</organism>
<dbReference type="Proteomes" id="UP001055437">
    <property type="component" value="Chromosome"/>
</dbReference>
<keyword evidence="7" id="KW-0282">Flagellum</keyword>
<evidence type="ECO:0000256" key="6">
    <source>
        <dbReference type="SAM" id="Phobius"/>
    </source>
</evidence>